<gene>
    <name evidence="10" type="ORF">MFFC18_38810</name>
</gene>
<name>A0A5B9PH83_9BACT</name>
<dbReference type="InterPro" id="IPR025857">
    <property type="entry name" value="MacB_PCD"/>
</dbReference>
<dbReference type="AlphaFoldDB" id="A0A5B9PH83"/>
<feature type="transmembrane region" description="Helical" evidence="7">
    <location>
        <begin position="416"/>
        <end position="440"/>
    </location>
</feature>
<feature type="transmembrane region" description="Helical" evidence="7">
    <location>
        <begin position="536"/>
        <end position="558"/>
    </location>
</feature>
<evidence type="ECO:0000259" key="8">
    <source>
        <dbReference type="Pfam" id="PF02687"/>
    </source>
</evidence>
<dbReference type="Proteomes" id="UP000322214">
    <property type="component" value="Chromosome"/>
</dbReference>
<dbReference type="Pfam" id="PF12704">
    <property type="entry name" value="MacB_PCD"/>
    <property type="match status" value="1"/>
</dbReference>
<dbReference type="RefSeq" id="WP_075082462.1">
    <property type="nucleotide sequence ID" value="NZ_CP042912.1"/>
</dbReference>
<feature type="compositionally biased region" description="Acidic residues" evidence="6">
    <location>
        <begin position="316"/>
        <end position="329"/>
    </location>
</feature>
<feature type="transmembrane region" description="Helical" evidence="7">
    <location>
        <begin position="461"/>
        <end position="483"/>
    </location>
</feature>
<evidence type="ECO:0000256" key="7">
    <source>
        <dbReference type="SAM" id="Phobius"/>
    </source>
</evidence>
<keyword evidence="11" id="KW-1185">Reference proteome</keyword>
<feature type="region of interest" description="Disordered" evidence="6">
    <location>
        <begin position="315"/>
        <end position="336"/>
    </location>
</feature>
<organism evidence="10 11">
    <name type="scientific">Mariniblastus fucicola</name>
    <dbReference type="NCBI Taxonomy" id="980251"/>
    <lineage>
        <taxon>Bacteria</taxon>
        <taxon>Pseudomonadati</taxon>
        <taxon>Planctomycetota</taxon>
        <taxon>Planctomycetia</taxon>
        <taxon>Pirellulales</taxon>
        <taxon>Pirellulaceae</taxon>
        <taxon>Mariniblastus</taxon>
    </lineage>
</organism>
<dbReference type="PANTHER" id="PTHR43738">
    <property type="entry name" value="ABC TRANSPORTER, MEMBRANE PROTEIN"/>
    <property type="match status" value="1"/>
</dbReference>
<comment type="subcellular location">
    <subcellularLocation>
        <location evidence="1">Cell membrane</location>
        <topology evidence="1">Multi-pass membrane protein</topology>
    </subcellularLocation>
</comment>
<reference evidence="10 11" key="1">
    <citation type="submission" date="2019-08" db="EMBL/GenBank/DDBJ databases">
        <title>Deep-cultivation of Planctomycetes and their phenomic and genomic characterization uncovers novel biology.</title>
        <authorList>
            <person name="Wiegand S."/>
            <person name="Jogler M."/>
            <person name="Boedeker C."/>
            <person name="Pinto D."/>
            <person name="Vollmers J."/>
            <person name="Rivas-Marin E."/>
            <person name="Kohn T."/>
            <person name="Peeters S.H."/>
            <person name="Heuer A."/>
            <person name="Rast P."/>
            <person name="Oberbeckmann S."/>
            <person name="Bunk B."/>
            <person name="Jeske O."/>
            <person name="Meyerdierks A."/>
            <person name="Storesund J.E."/>
            <person name="Kallscheuer N."/>
            <person name="Luecker S."/>
            <person name="Lage O.M."/>
            <person name="Pohl T."/>
            <person name="Merkel B.J."/>
            <person name="Hornburger P."/>
            <person name="Mueller R.-W."/>
            <person name="Bruemmer F."/>
            <person name="Labrenz M."/>
            <person name="Spormann A.M."/>
            <person name="Op den Camp H."/>
            <person name="Overmann J."/>
            <person name="Amann R."/>
            <person name="Jetten M.S.M."/>
            <person name="Mascher T."/>
            <person name="Medema M.H."/>
            <person name="Devos D.P."/>
            <person name="Kaster A.-K."/>
            <person name="Ovreas L."/>
            <person name="Rohde M."/>
            <person name="Galperin M.Y."/>
            <person name="Jogler C."/>
        </authorList>
    </citation>
    <scope>NUCLEOTIDE SEQUENCE [LARGE SCALE GENOMIC DNA]</scope>
    <source>
        <strain evidence="10 11">FC18</strain>
    </source>
</reference>
<keyword evidence="5 7" id="KW-0472">Membrane</keyword>
<dbReference type="PANTHER" id="PTHR43738:SF2">
    <property type="entry name" value="ABC TRANSPORTER PERMEASE"/>
    <property type="match status" value="1"/>
</dbReference>
<feature type="domain" description="ABC3 transporter permease C-terminal" evidence="8">
    <location>
        <begin position="421"/>
        <end position="560"/>
    </location>
</feature>
<dbReference type="Pfam" id="PF02687">
    <property type="entry name" value="FtsX"/>
    <property type="match status" value="1"/>
</dbReference>
<evidence type="ECO:0000256" key="4">
    <source>
        <dbReference type="ARBA" id="ARBA00022989"/>
    </source>
</evidence>
<sequence>MNLFKIAWRSIQHRGIGSFLTILSMALGIMMVVSVISIHGIVSKSFKNSRTFGYNILVGARGGEYQLTMSSVFFLAPPVENVPYEYYLAFADKEKRQREMRHSLAMVTQSHEQDSLQLASLAAGPLGAISGLGHELLAAGSEFEQMKTMQFHDRGMFDSWVHTVIPINLGDFWVDEATQSNFRCVGTKPTYFTELVLDVETERKFEFAEGRAFEEYNEEHGFYEAVIGSAVAAKSGLKIGDTIQPTHGDPNSSGSHLHETDFYIVGIMEPSGSPSDRCLFLNIEGFFLMEGHTKSIKDESVRAVAKRRRERRELEAEGEVYDDEDESTDEYVTPGPARLPIEKREVTSLLIRGEIGDDGIDSVGQYLPPQIDRGDLKATLAWTPFSPESSQEAAMAVNPVEVVTKLFASFIDPIQLALLLLTLMICIVSSISILVGIYNSMSQRRHEIAVMRALGASRTKVLMIMLSESILLALTAGVIGWVAGHALNFAMSDVIEQQTGIQMGFFDLAPSMPLAFLPGAENLPGWMSAMKVSPELMVIPGLVLLAVLVGIYPAISAYRTDVSQSLGK</sequence>
<evidence type="ECO:0000313" key="10">
    <source>
        <dbReference type="EMBL" id="QEG23976.1"/>
    </source>
</evidence>
<feature type="domain" description="MacB-like periplasmic core" evidence="9">
    <location>
        <begin position="163"/>
        <end position="282"/>
    </location>
</feature>
<evidence type="ECO:0000256" key="2">
    <source>
        <dbReference type="ARBA" id="ARBA00022475"/>
    </source>
</evidence>
<dbReference type="OrthoDB" id="9784014at2"/>
<feature type="transmembrane region" description="Helical" evidence="7">
    <location>
        <begin position="20"/>
        <end position="42"/>
    </location>
</feature>
<proteinExistence type="predicted"/>
<dbReference type="GO" id="GO:0005886">
    <property type="term" value="C:plasma membrane"/>
    <property type="evidence" value="ECO:0007669"/>
    <property type="project" value="UniProtKB-SubCell"/>
</dbReference>
<dbReference type="KEGG" id="mff:MFFC18_38810"/>
<dbReference type="EMBL" id="CP042912">
    <property type="protein sequence ID" value="QEG23976.1"/>
    <property type="molecule type" value="Genomic_DNA"/>
</dbReference>
<keyword evidence="4 7" id="KW-1133">Transmembrane helix</keyword>
<dbReference type="InterPro" id="IPR003838">
    <property type="entry name" value="ABC3_permease_C"/>
</dbReference>
<keyword evidence="2" id="KW-1003">Cell membrane</keyword>
<dbReference type="STRING" id="980251.GCA_001642875_04220"/>
<protein>
    <submittedName>
        <fullName evidence="10">FtsX-like permease family protein</fullName>
    </submittedName>
</protein>
<evidence type="ECO:0000256" key="6">
    <source>
        <dbReference type="SAM" id="MobiDB-lite"/>
    </source>
</evidence>
<evidence type="ECO:0000313" key="11">
    <source>
        <dbReference type="Proteomes" id="UP000322214"/>
    </source>
</evidence>
<dbReference type="InterPro" id="IPR051125">
    <property type="entry name" value="ABC-4/HrtB_transporter"/>
</dbReference>
<keyword evidence="3 7" id="KW-0812">Transmembrane</keyword>
<evidence type="ECO:0000256" key="3">
    <source>
        <dbReference type="ARBA" id="ARBA00022692"/>
    </source>
</evidence>
<evidence type="ECO:0000259" key="9">
    <source>
        <dbReference type="Pfam" id="PF12704"/>
    </source>
</evidence>
<evidence type="ECO:0000256" key="5">
    <source>
        <dbReference type="ARBA" id="ARBA00023136"/>
    </source>
</evidence>
<accession>A0A5B9PH83</accession>
<evidence type="ECO:0000256" key="1">
    <source>
        <dbReference type="ARBA" id="ARBA00004651"/>
    </source>
</evidence>